<evidence type="ECO:0000256" key="3">
    <source>
        <dbReference type="ARBA" id="ARBA00022989"/>
    </source>
</evidence>
<dbReference type="Proteomes" id="UP000440694">
    <property type="component" value="Unassembled WGS sequence"/>
</dbReference>
<name>A0A6I3KJV6_9HYPH</name>
<keyword evidence="10" id="KW-1185">Reference proteome</keyword>
<feature type="transmembrane region" description="Helical" evidence="6">
    <location>
        <begin position="335"/>
        <end position="351"/>
    </location>
</feature>
<accession>A0A6I3KJV6</accession>
<sequence length="661" mass="72110">MPTGLNGIGQAEVPFWWALALFCAFVASINLIPHGNGVAIVTFAAAWCTIVLRNRDAASMDAAAALLLAAFAVRTVLPPYGTEPDAFAIKGVGNVLFLVGLYGLVRVAALHLTFPTILRVLGIAAFLCAVASLTYYFWGHQPRLEFIGRSGNPILGAGGVVPGLAGLWVLGMQSSHPRERVLAWSMSVPILLSLYCAGSRGPLLAMIVAACATPLVLRMRGGWPIVLAAGVAWVIVSSAVLLDGPISRSLCEAVPLACRGSHRMQAWTEAFQSIKDHPWLGVGIHYRFDSDVAVHAHNGLIGLAMLYGLPLLLVFLAFLMVVARSISRERSRAERTWLTFMVVFAFGYMGSDLSDPLRFVNTHYLFLWLPLFMARNTSMVEGRFESMQSKLTGPAESRSDTLPVYFINMDRATDRRAHIEQALSQPGLLPARIASVTCPDDIAGISFAKVSTAEASCYASHITAWRALLAGTHPYCLVVEDDAKLPLELASIIGAIVASLPPGWGIVHLYSDERRAVRPLRSIEGRHTLVRYSRVPSGAVGYLISREGAKRMSVPGTRTWPVDTDTRRPWVWGLESYGVVPPIISHSGIFTGSIVERSRRRRGLRLGSPLRTPVSALWNVRRLGFGWWLYCLWANSTLRLSTGPNSRSSMTTQPSLESTRD</sequence>
<keyword evidence="2 6" id="KW-0812">Transmembrane</keyword>
<evidence type="ECO:0000256" key="2">
    <source>
        <dbReference type="ARBA" id="ARBA00022692"/>
    </source>
</evidence>
<dbReference type="PANTHER" id="PTHR37422:SF13">
    <property type="entry name" value="LIPOPOLYSACCHARIDE BIOSYNTHESIS PROTEIN PA4999-RELATED"/>
    <property type="match status" value="1"/>
</dbReference>
<keyword evidence="3 6" id="KW-1133">Transmembrane helix</keyword>
<dbReference type="Pfam" id="PF01755">
    <property type="entry name" value="Glyco_transf_25"/>
    <property type="match status" value="1"/>
</dbReference>
<reference evidence="9 10" key="1">
    <citation type="submission" date="2019-11" db="EMBL/GenBank/DDBJ databases">
        <title>Identification of a novel strain.</title>
        <authorList>
            <person name="Xu Q."/>
            <person name="Wang G."/>
        </authorList>
    </citation>
    <scope>NUCLEOTIDE SEQUENCE [LARGE SCALE GENOMIC DNA]</scope>
    <source>
        <strain evidence="10">xq</strain>
    </source>
</reference>
<feature type="transmembrane region" description="Helical" evidence="6">
    <location>
        <begin position="15"/>
        <end position="48"/>
    </location>
</feature>
<feature type="transmembrane region" description="Helical" evidence="6">
    <location>
        <begin position="300"/>
        <end position="323"/>
    </location>
</feature>
<feature type="domain" description="O-antigen ligase-related" evidence="8">
    <location>
        <begin position="188"/>
        <end position="316"/>
    </location>
</feature>
<protein>
    <submittedName>
        <fullName evidence="9">Uncharacterized protein</fullName>
    </submittedName>
</protein>
<dbReference type="EMBL" id="WMBQ01000001">
    <property type="protein sequence ID" value="MTD94648.1"/>
    <property type="molecule type" value="Genomic_DNA"/>
</dbReference>
<comment type="caution">
    <text evidence="9">The sequence shown here is derived from an EMBL/GenBank/DDBJ whole genome shotgun (WGS) entry which is preliminary data.</text>
</comment>
<gene>
    <name evidence="9" type="ORF">GIW81_09930</name>
</gene>
<evidence type="ECO:0000313" key="9">
    <source>
        <dbReference type="EMBL" id="MTD94648.1"/>
    </source>
</evidence>
<feature type="domain" description="Glycosyl transferase family 25" evidence="7">
    <location>
        <begin position="403"/>
        <end position="553"/>
    </location>
</feature>
<evidence type="ECO:0000313" key="10">
    <source>
        <dbReference type="Proteomes" id="UP000440694"/>
    </source>
</evidence>
<dbReference type="AlphaFoldDB" id="A0A6I3KJV6"/>
<dbReference type="InterPro" id="IPR002654">
    <property type="entry name" value="Glyco_trans_25"/>
</dbReference>
<feature type="region of interest" description="Disordered" evidence="5">
    <location>
        <begin position="642"/>
        <end position="661"/>
    </location>
</feature>
<dbReference type="GO" id="GO:0016020">
    <property type="term" value="C:membrane"/>
    <property type="evidence" value="ECO:0007669"/>
    <property type="project" value="UniProtKB-SubCell"/>
</dbReference>
<proteinExistence type="predicted"/>
<comment type="subcellular location">
    <subcellularLocation>
        <location evidence="1">Membrane</location>
        <topology evidence="1">Multi-pass membrane protein</topology>
    </subcellularLocation>
</comment>
<evidence type="ECO:0000256" key="1">
    <source>
        <dbReference type="ARBA" id="ARBA00004141"/>
    </source>
</evidence>
<evidence type="ECO:0000259" key="8">
    <source>
        <dbReference type="Pfam" id="PF04932"/>
    </source>
</evidence>
<feature type="transmembrane region" description="Helical" evidence="6">
    <location>
        <begin position="87"/>
        <end position="105"/>
    </location>
</feature>
<feature type="transmembrane region" description="Helical" evidence="6">
    <location>
        <begin position="60"/>
        <end position="81"/>
    </location>
</feature>
<feature type="transmembrane region" description="Helical" evidence="6">
    <location>
        <begin position="117"/>
        <end position="138"/>
    </location>
</feature>
<feature type="transmembrane region" description="Helical" evidence="6">
    <location>
        <begin position="225"/>
        <end position="242"/>
    </location>
</feature>
<dbReference type="InterPro" id="IPR007016">
    <property type="entry name" value="O-antigen_ligase-rel_domated"/>
</dbReference>
<keyword evidence="4 6" id="KW-0472">Membrane</keyword>
<dbReference type="Pfam" id="PF04932">
    <property type="entry name" value="Wzy_C"/>
    <property type="match status" value="1"/>
</dbReference>
<evidence type="ECO:0000256" key="4">
    <source>
        <dbReference type="ARBA" id="ARBA00023136"/>
    </source>
</evidence>
<evidence type="ECO:0000256" key="6">
    <source>
        <dbReference type="SAM" id="Phobius"/>
    </source>
</evidence>
<dbReference type="PANTHER" id="PTHR37422">
    <property type="entry name" value="TEICHURONIC ACID BIOSYNTHESIS PROTEIN TUAE"/>
    <property type="match status" value="1"/>
</dbReference>
<organism evidence="9 10">
    <name type="scientific">Hyphomicrobium album</name>
    <dbReference type="NCBI Taxonomy" id="2665159"/>
    <lineage>
        <taxon>Bacteria</taxon>
        <taxon>Pseudomonadati</taxon>
        <taxon>Pseudomonadota</taxon>
        <taxon>Alphaproteobacteria</taxon>
        <taxon>Hyphomicrobiales</taxon>
        <taxon>Hyphomicrobiaceae</taxon>
        <taxon>Hyphomicrobium</taxon>
    </lineage>
</organism>
<dbReference type="CDD" id="cd06532">
    <property type="entry name" value="Glyco_transf_25"/>
    <property type="match status" value="1"/>
</dbReference>
<evidence type="ECO:0000259" key="7">
    <source>
        <dbReference type="Pfam" id="PF01755"/>
    </source>
</evidence>
<feature type="transmembrane region" description="Helical" evidence="6">
    <location>
        <begin position="150"/>
        <end position="169"/>
    </location>
</feature>
<dbReference type="InterPro" id="IPR051533">
    <property type="entry name" value="WaaL-like"/>
</dbReference>
<evidence type="ECO:0000256" key="5">
    <source>
        <dbReference type="SAM" id="MobiDB-lite"/>
    </source>
</evidence>